<feature type="domain" description="Integrase catalytic" evidence="14">
    <location>
        <begin position="1711"/>
        <end position="1877"/>
    </location>
</feature>
<evidence type="ECO:0000256" key="1">
    <source>
        <dbReference type="ARBA" id="ARBA00012493"/>
    </source>
</evidence>
<keyword evidence="10 15" id="KW-0695">RNA-directed DNA polymerase</keyword>
<keyword evidence="3" id="KW-0548">Nucleotidyltransferase</keyword>
<dbReference type="GeneID" id="36373914"/>
<dbReference type="InterPro" id="IPR012337">
    <property type="entry name" value="RNaseH-like_sf"/>
</dbReference>
<dbReference type="PRINTS" id="PR00929">
    <property type="entry name" value="ATHOOK"/>
</dbReference>
<dbReference type="PANTHER" id="PTHR37984">
    <property type="entry name" value="PROTEIN CBG26694"/>
    <property type="match status" value="1"/>
</dbReference>
<evidence type="ECO:0000256" key="10">
    <source>
        <dbReference type="ARBA" id="ARBA00022918"/>
    </source>
</evidence>
<dbReference type="InterPro" id="IPR000477">
    <property type="entry name" value="RT_dom"/>
</dbReference>
<dbReference type="WormBase" id="SRAE_0000066700">
    <property type="protein sequence ID" value="SRP04037"/>
    <property type="gene ID" value="WBGene00256416"/>
</dbReference>
<accession>A0A090KVU9</accession>
<dbReference type="PANTHER" id="PTHR37984:SF5">
    <property type="entry name" value="PROTEIN NYNRIN-LIKE"/>
    <property type="match status" value="1"/>
</dbReference>
<dbReference type="InterPro" id="IPR001969">
    <property type="entry name" value="Aspartic_peptidase_AS"/>
</dbReference>
<dbReference type="Pfam" id="PF02178">
    <property type="entry name" value="AT_hook"/>
    <property type="match status" value="3"/>
</dbReference>
<dbReference type="OrthoDB" id="5859763at2759"/>
<dbReference type="GO" id="GO:0003964">
    <property type="term" value="F:RNA-directed DNA polymerase activity"/>
    <property type="evidence" value="ECO:0007669"/>
    <property type="project" value="UniProtKB-KW"/>
</dbReference>
<dbReference type="InterPro" id="IPR021109">
    <property type="entry name" value="Peptidase_aspartic_dom_sf"/>
</dbReference>
<keyword evidence="9" id="KW-0229">DNA integration</keyword>
<dbReference type="GO" id="GO:0006508">
    <property type="term" value="P:proteolysis"/>
    <property type="evidence" value="ECO:0007669"/>
    <property type="project" value="InterPro"/>
</dbReference>
<dbReference type="GO" id="GO:0003723">
    <property type="term" value="F:RNA binding"/>
    <property type="evidence" value="ECO:0007669"/>
    <property type="project" value="UniProtKB-KW"/>
</dbReference>
<feature type="compositionally biased region" description="Polar residues" evidence="12">
    <location>
        <begin position="557"/>
        <end position="567"/>
    </location>
</feature>
<feature type="region of interest" description="Disordered" evidence="12">
    <location>
        <begin position="273"/>
        <end position="355"/>
    </location>
</feature>
<evidence type="ECO:0000256" key="5">
    <source>
        <dbReference type="ARBA" id="ARBA00022759"/>
    </source>
</evidence>
<organism evidence="15">
    <name type="scientific">Strongyloides ratti</name>
    <name type="common">Parasitic roundworm</name>
    <dbReference type="NCBI Taxonomy" id="34506"/>
    <lineage>
        <taxon>Eukaryota</taxon>
        <taxon>Metazoa</taxon>
        <taxon>Ecdysozoa</taxon>
        <taxon>Nematoda</taxon>
        <taxon>Chromadorea</taxon>
        <taxon>Rhabditida</taxon>
        <taxon>Tylenchina</taxon>
        <taxon>Panagrolaimomorpha</taxon>
        <taxon>Strongyloidoidea</taxon>
        <taxon>Strongyloididae</taxon>
        <taxon>Strongyloides</taxon>
    </lineage>
</organism>
<dbReference type="EMBL" id="LN609411">
    <property type="protein sequence ID" value="CEF61546.2"/>
    <property type="molecule type" value="Genomic_DNA"/>
</dbReference>
<dbReference type="InterPro" id="IPR050951">
    <property type="entry name" value="Retrovirus_Pol_polyprotein"/>
</dbReference>
<dbReference type="InterPro" id="IPR001584">
    <property type="entry name" value="Integrase_cat-core"/>
</dbReference>
<dbReference type="PROSITE" id="PS50994">
    <property type="entry name" value="INTEGRASE"/>
    <property type="match status" value="1"/>
</dbReference>
<dbReference type="InterPro" id="IPR017956">
    <property type="entry name" value="AT_hook_DNA-bd_motif"/>
</dbReference>
<dbReference type="RefSeq" id="XP_024500755.1">
    <property type="nucleotide sequence ID" value="XM_024646589.1"/>
</dbReference>
<evidence type="ECO:0000256" key="4">
    <source>
        <dbReference type="ARBA" id="ARBA00022722"/>
    </source>
</evidence>
<dbReference type="Proteomes" id="UP000035682">
    <property type="component" value="Unplaced"/>
</dbReference>
<dbReference type="FunFam" id="3.30.70.270:FF:000020">
    <property type="entry name" value="Transposon Tf2-6 polyprotein-like Protein"/>
    <property type="match status" value="1"/>
</dbReference>
<gene>
    <name evidence="15 17 18" type="ORF">SRAE_0000066700</name>
</gene>
<dbReference type="Pfam" id="PF00078">
    <property type="entry name" value="RVT_1"/>
    <property type="match status" value="1"/>
</dbReference>
<dbReference type="InterPro" id="IPR043128">
    <property type="entry name" value="Rev_trsase/Diguanyl_cyclase"/>
</dbReference>
<reference evidence="15" key="2">
    <citation type="submission" date="2014-09" db="EMBL/GenBank/DDBJ databases">
        <authorList>
            <person name="Aslett A.Martin."/>
        </authorList>
    </citation>
    <scope>NUCLEOTIDE SEQUENCE</scope>
    <source>
        <strain evidence="15">ED321 Heterogonic</strain>
    </source>
</reference>
<feature type="compositionally biased region" description="Polar residues" evidence="12">
    <location>
        <begin position="2063"/>
        <end position="2076"/>
    </location>
</feature>
<reference evidence="16" key="1">
    <citation type="submission" date="2014-09" db="EMBL/GenBank/DDBJ databases">
        <authorList>
            <person name="Martin A.A."/>
        </authorList>
    </citation>
    <scope>NUCLEOTIDE SEQUENCE</scope>
    <source>
        <strain evidence="16">ED321</strain>
    </source>
</reference>
<keyword evidence="6" id="KW-0378">Hydrolase</keyword>
<evidence type="ECO:0000256" key="12">
    <source>
        <dbReference type="SAM" id="MobiDB-lite"/>
    </source>
</evidence>
<sequence>MKPLWLQEQRKGLHLSADEQNAILSNQRSALERLIQNNGLDLTYYSSHFPLPLLNESDLHLQLLPHEKELDDTFCREIGKIVPYLTNSTIQGVEAYVRALDTAMLSIAKNASRKAILDKLAVHYVPVLLSQENGLIKTYYETSLNSTNLPALKSLLGTFRTIIQLMEDDGHRANLGTSPSPPKQNNFPIGGYSTRFEDYVLRIDGIRMDSMEMHNNQALQNERRRQFVSGLDENLRILVNPPGFDCHWHVFKQAYFNGFSRLYPSVPLFGKRPINSTGRKNNKNKNNTNHNSNTTNHNNNHTNKSSNNKKQGKKRTFHNKKGNNKNNTYTNPNFLQPNQHNNGNSKGNNNYKKNSNKYNKQINTIAAEVREQRSLLSSLIDKLSLFDIPRATLTVVCLMALCIPSSAWICQRNPPHYPLTFRQSTYKLDDIQSMDVSLMTELCKEEDYHAAVRVGDIILTDGSFFSRETFSEAVEPAKCTPFISYLNKSNDDVFLGRLTTDRLTAVGFDLLLDIYAYHHAFNESCPSAGDEERSIPLGRNVPVSPIRKRKRPDGFDVNNSPELSEMKQSNAIKTDRIRDLENEILRLHDKANLAYQALRDDQKKSDSLNSKILNLESELTKARDLATDANDQLIVTRKTMNDLKMELSDLKETHSNQLTLSEGTQNAIVAVQQAHKQKLASLKSEHENALQTSRKTHQSAIAALRKELSSACDNRIKAAESKATQSTLLQREQDKLAFQKEVERVKAECKREKDNELIHMRSIFDSQLEEVKKCIPATNDIKMETDNTQAYLEKISDQARTISSLQQVINAHDSKTLAHTPNFDPALCTSYNNFVTFLEHVKHLNVSDAMTTLPSSIVSLLTFISTIIGTRLLSMRRNRHNDQQYTLDTSPRLPTFNSLPTESSPLWKFGDGPVKNTINAILTEALPTLRWMLDGFPILVLLDTGASINVLHSSIVSRLTSSYTKRPISEDLIASSANGSSISLEANITIEIQIGNEKILFDCYVSPDINHDLIVGQPGLRSFGDFSLQWSSGTITLGSHKFSMNNTFPFRNTQEEFINPRSTTVLNPKIIDKPFGDGTPVYAITNPYFKGNNRLLTYNTASPVYNQRISYVIDNHGNNPVTIPRNTLLGYVTLIETISDSEIRITNNGYSSDEADICDRLPPYPSTNESNPLDKQSFLKLIRVPDSILDETTSVAFNTLLWKYREVFYEYNSSPGLYTGPEALELQTVPHDLPRPIRAPRYTLEKENEVARQVEDMLNNDMIEPSRTPYLSRINLVKKKNNAWRFVVDFRNINKLIQPQSHHIPRIDTILDKASGKAFYTSLDLKNGFHQLTLDKNSRYLTGFPTHMGIFHYKRIPMGLVGSPDFFNYVMENVFSDTNNFVYLDDILLTNDSVSEHLTNISSALDKAKRFGLRFSLDKCLFFQSSLEYLGFLISSEGIRPNPAKTEALSKKPIPRNEKELRSFLGAANYYRKHIPSYSSIANILYDCTSNFLWTSKHTEAFEQLKDAIIKACTLAPPRPSIPFTILTDASIQGIGSALMQEGRPIAFASRTLKKAELMYAPVQLEALGLVFALKSFSPYIYGKRTTILTDQSSLLSLMTKSDVSNILDRYKNYIMGFDLDIKYIKGTDNTVADYLSRTVFNLELTSTDSKYIDAFPPVTSYLQLPYNLSMFSNYLNEKERLTYPDCKINSRGKTRFFVPQLLRFLLLTRWHEHPLLGNHNGFDKGSAKFKELFFENHYALVLIDEFSKFVIIRRTPNLGAAAVIHILQEIIFLLGCPVILKSDNGPAFISHAFNEFCKTFGLQHHLVSAYNHQGNGIVERFNRTIRESIRLYKQTNLDDILWTSQYAHNFSYLTNQHGKPKEFILNTPDRWLNDTYSNNQLSGRKDLLIFMKHQLDPKKSTKEQDNKKTLKKGTIVFKRNPAAHKNDSQFDGPYIIMENIHGDSYLIQKSSQSGRPIGTPFKSNARLLKVAPQAMQQELKKIQQEEVQTPISDELTNKITQNEQPQRKRGRPKKIPAVVNKLPEKDAKDTRKRGRPRKNKRKENKDPAQTSTKKRGRPKKNIQLNETSSNVSNKL</sequence>
<feature type="domain" description="Reverse transcriptase" evidence="13">
    <location>
        <begin position="1258"/>
        <end position="1434"/>
    </location>
</feature>
<keyword evidence="2" id="KW-0808">Transferase</keyword>
<dbReference type="EC" id="2.7.7.49" evidence="1"/>
<keyword evidence="16" id="KW-1185">Reference proteome</keyword>
<feature type="compositionally biased region" description="Low complexity" evidence="12">
    <location>
        <begin position="284"/>
        <end position="309"/>
    </location>
</feature>
<dbReference type="CDD" id="cd09274">
    <property type="entry name" value="RNase_HI_RT_Ty3"/>
    <property type="match status" value="1"/>
</dbReference>
<dbReference type="Pfam" id="PF17919">
    <property type="entry name" value="RT_RNaseH_2"/>
    <property type="match status" value="1"/>
</dbReference>
<feature type="compositionally biased region" description="Basic residues" evidence="12">
    <location>
        <begin position="2031"/>
        <end position="2043"/>
    </location>
</feature>
<dbReference type="InterPro" id="IPR036397">
    <property type="entry name" value="RNaseH_sf"/>
</dbReference>
<evidence type="ECO:0000256" key="8">
    <source>
        <dbReference type="ARBA" id="ARBA00022884"/>
    </source>
</evidence>
<dbReference type="GO" id="GO:0003677">
    <property type="term" value="F:DNA binding"/>
    <property type="evidence" value="ECO:0007669"/>
    <property type="project" value="InterPro"/>
</dbReference>
<evidence type="ECO:0000256" key="2">
    <source>
        <dbReference type="ARBA" id="ARBA00022679"/>
    </source>
</evidence>
<evidence type="ECO:0000313" key="15">
    <source>
        <dbReference type="EMBL" id="CEF61546.2"/>
    </source>
</evidence>
<dbReference type="CDD" id="cd00303">
    <property type="entry name" value="retropepsin_like"/>
    <property type="match status" value="1"/>
</dbReference>
<dbReference type="Gene3D" id="2.40.70.10">
    <property type="entry name" value="Acid Proteases"/>
    <property type="match status" value="1"/>
</dbReference>
<keyword evidence="5" id="KW-0255">Endonuclease</keyword>
<evidence type="ECO:0000313" key="16">
    <source>
        <dbReference type="Proteomes" id="UP000035682"/>
    </source>
</evidence>
<name>A0A090KVU9_STRRB</name>
<feature type="region of interest" description="Disordered" evidence="12">
    <location>
        <begin position="1982"/>
        <end position="2076"/>
    </location>
</feature>
<dbReference type="GO" id="GO:0042575">
    <property type="term" value="C:DNA polymerase complex"/>
    <property type="evidence" value="ECO:0007669"/>
    <property type="project" value="UniProtKB-ARBA"/>
</dbReference>
<dbReference type="Pfam" id="PF00665">
    <property type="entry name" value="rve"/>
    <property type="match status" value="1"/>
</dbReference>
<evidence type="ECO:0000313" key="17">
    <source>
        <dbReference type="WBParaSite" id="SRAE_0000066700.1"/>
    </source>
</evidence>
<evidence type="ECO:0000256" key="6">
    <source>
        <dbReference type="ARBA" id="ARBA00022801"/>
    </source>
</evidence>
<dbReference type="PROSITE" id="PS50878">
    <property type="entry name" value="RT_POL"/>
    <property type="match status" value="1"/>
</dbReference>
<dbReference type="GO" id="GO:0015074">
    <property type="term" value="P:DNA integration"/>
    <property type="evidence" value="ECO:0007669"/>
    <property type="project" value="UniProtKB-KW"/>
</dbReference>
<dbReference type="GO" id="GO:0004190">
    <property type="term" value="F:aspartic-type endopeptidase activity"/>
    <property type="evidence" value="ECO:0007669"/>
    <property type="project" value="InterPro"/>
</dbReference>
<dbReference type="Gene3D" id="3.10.10.10">
    <property type="entry name" value="HIV Type 1 Reverse Transcriptase, subunit A, domain 1"/>
    <property type="match status" value="1"/>
</dbReference>
<feature type="compositionally biased region" description="Low complexity" evidence="12">
    <location>
        <begin position="341"/>
        <end position="355"/>
    </location>
</feature>
<feature type="compositionally biased region" description="Low complexity" evidence="12">
    <location>
        <begin position="324"/>
        <end position="333"/>
    </location>
</feature>
<dbReference type="InterPro" id="IPR043502">
    <property type="entry name" value="DNA/RNA_pol_sf"/>
</dbReference>
<dbReference type="SUPFAM" id="SSF56672">
    <property type="entry name" value="DNA/RNA polymerases"/>
    <property type="match status" value="1"/>
</dbReference>
<dbReference type="CTD" id="36373914"/>
<evidence type="ECO:0000256" key="3">
    <source>
        <dbReference type="ARBA" id="ARBA00022695"/>
    </source>
</evidence>
<keyword evidence="8" id="KW-0694">RNA-binding</keyword>
<evidence type="ECO:0000256" key="9">
    <source>
        <dbReference type="ARBA" id="ARBA00022908"/>
    </source>
</evidence>
<evidence type="ECO:0000256" key="11">
    <source>
        <dbReference type="ARBA" id="ARBA00023268"/>
    </source>
</evidence>
<protein>
    <recommendedName>
        <fullName evidence="1">RNA-directed DNA polymerase</fullName>
        <ecNumber evidence="1">2.7.7.49</ecNumber>
    </recommendedName>
</protein>
<feature type="compositionally biased region" description="Basic residues" evidence="12">
    <location>
        <begin position="310"/>
        <end position="323"/>
    </location>
</feature>
<dbReference type="PROSITE" id="PS00141">
    <property type="entry name" value="ASP_PROTEASE"/>
    <property type="match status" value="1"/>
</dbReference>
<dbReference type="SUPFAM" id="SSF50630">
    <property type="entry name" value="Acid proteases"/>
    <property type="match status" value="1"/>
</dbReference>
<keyword evidence="4" id="KW-0540">Nuclease</keyword>
<dbReference type="SMART" id="SM00384">
    <property type="entry name" value="AT_hook"/>
    <property type="match status" value="3"/>
</dbReference>
<proteinExistence type="predicted"/>
<dbReference type="InterPro" id="IPR041577">
    <property type="entry name" value="RT_RNaseH_2"/>
</dbReference>
<dbReference type="Gene3D" id="3.30.70.270">
    <property type="match status" value="2"/>
</dbReference>
<keyword evidence="11" id="KW-0511">Multifunctional enzyme</keyword>
<dbReference type="WBParaSite" id="SRAE_0000066700.1">
    <property type="protein sequence ID" value="SRAE_0000066700.1"/>
    <property type="gene ID" value="WBGene00256416"/>
</dbReference>
<evidence type="ECO:0000259" key="13">
    <source>
        <dbReference type="PROSITE" id="PS50878"/>
    </source>
</evidence>
<evidence type="ECO:0000256" key="7">
    <source>
        <dbReference type="ARBA" id="ARBA00022842"/>
    </source>
</evidence>
<keyword evidence="7" id="KW-0460">Magnesium</keyword>
<dbReference type="CDD" id="cd01647">
    <property type="entry name" value="RT_LTR"/>
    <property type="match status" value="1"/>
</dbReference>
<feature type="region of interest" description="Disordered" evidence="12">
    <location>
        <begin position="528"/>
        <end position="567"/>
    </location>
</feature>
<dbReference type="Gene3D" id="3.30.420.10">
    <property type="entry name" value="Ribonuclease H-like superfamily/Ribonuclease H"/>
    <property type="match status" value="1"/>
</dbReference>
<evidence type="ECO:0000313" key="18">
    <source>
        <dbReference type="WormBase" id="SRAE_0000066700"/>
    </source>
</evidence>
<evidence type="ECO:0000259" key="14">
    <source>
        <dbReference type="PROSITE" id="PS50994"/>
    </source>
</evidence>
<dbReference type="SUPFAM" id="SSF53098">
    <property type="entry name" value="Ribonuclease H-like"/>
    <property type="match status" value="1"/>
</dbReference>
<dbReference type="GO" id="GO:0004519">
    <property type="term" value="F:endonuclease activity"/>
    <property type="evidence" value="ECO:0007669"/>
    <property type="project" value="UniProtKB-KW"/>
</dbReference>
<reference evidence="17" key="3">
    <citation type="submission" date="2020-12" db="UniProtKB">
        <authorList>
            <consortium name="WormBaseParasite"/>
        </authorList>
    </citation>
    <scope>IDENTIFICATION</scope>
</reference>